<evidence type="ECO:0000256" key="1">
    <source>
        <dbReference type="SAM" id="MobiDB-lite"/>
    </source>
</evidence>
<dbReference type="Proteomes" id="UP001239626">
    <property type="component" value="Unassembled WGS sequence"/>
</dbReference>
<proteinExistence type="predicted"/>
<organism evidence="2 3">
    <name type="scientific">Cellulomonas humilata</name>
    <dbReference type="NCBI Taxonomy" id="144055"/>
    <lineage>
        <taxon>Bacteria</taxon>
        <taxon>Bacillati</taxon>
        <taxon>Actinomycetota</taxon>
        <taxon>Actinomycetes</taxon>
        <taxon>Micrococcales</taxon>
        <taxon>Cellulomonadaceae</taxon>
        <taxon>Cellulomonas</taxon>
    </lineage>
</organism>
<dbReference type="RefSeq" id="WP_307492127.1">
    <property type="nucleotide sequence ID" value="NZ_JAUSVB010000002.1"/>
</dbReference>
<evidence type="ECO:0000313" key="3">
    <source>
        <dbReference type="Proteomes" id="UP001239626"/>
    </source>
</evidence>
<evidence type="ECO:0000313" key="2">
    <source>
        <dbReference type="EMBL" id="MDQ0373850.1"/>
    </source>
</evidence>
<name>A0ABU0EEZ2_9CELL</name>
<comment type="caution">
    <text evidence="2">The sequence shown here is derived from an EMBL/GenBank/DDBJ whole genome shotgun (WGS) entry which is preliminary data.</text>
</comment>
<feature type="compositionally biased region" description="Pro residues" evidence="1">
    <location>
        <begin position="1115"/>
        <end position="1139"/>
    </location>
</feature>
<feature type="region of interest" description="Disordered" evidence="1">
    <location>
        <begin position="1100"/>
        <end position="1139"/>
    </location>
</feature>
<protein>
    <submittedName>
        <fullName evidence="2">Uncharacterized protein</fullName>
    </submittedName>
</protein>
<dbReference type="EMBL" id="JAUSVB010000002">
    <property type="protein sequence ID" value="MDQ0373850.1"/>
    <property type="molecule type" value="Genomic_DNA"/>
</dbReference>
<accession>A0ABU0EEZ2</accession>
<feature type="region of interest" description="Disordered" evidence="1">
    <location>
        <begin position="1"/>
        <end position="23"/>
    </location>
</feature>
<gene>
    <name evidence="2" type="ORF">J2X26_002161</name>
</gene>
<sequence length="1139" mass="120899">MSDEPGAAGDDQERPAVSVSYRRRTTRRPDRLLDLDDDVAGSLLVDDLLADHVGSLDLEDLGLDVAITKGAVADLFTQRLEAVTRVFTTLDHLRQDLGNLLPVVPVVFPPQLTGRLVNPDGSPGAYVSVRALEPTWDTTDGLRQRLPWPNPEAGTDARGAFRLSLPPRPIPESGLTLLVTGSDRAVEVVLRRIDLVGGTGTLGVVPLDQHVSPLPRSVLSQLGDVLLPTDESDPVDHPEDFATPAHPISLGEGDCARSFRSGSGAIDRRSYRTLVRLVSPSLSAKRLATSVTVEKAGTFRMSTASPTLSGYADTAEIIDVLSTIGSWELVERVPVEAPIDVSKFLRLVKLNPRAVPKASTLGLGYTVSMKQLWIPTGMSLGDLVYSLPLAPGEQQLVAISEERETLSVREQEALTAEELQRYQDAADTSTSAVFSSAADEVARGGTEVSSTSRGFSAGGATAAAFQYIPFFTATAGIAGGYANSTTSGESTSWQRTSQDYVSSTAQELHSSLSRQAEVRKQASRTAMRLASASERRQIVTKVITNHNHNHALTMQYFQVLRHFGVTSTVEDVQLVCFVPLELVQFLPPLMPIALPSGTYPRNLLLYRYQELIRHHDVIAPRVARHPELRHGLRMLRIFAGDPTMTASGSSGAAQDILDVSVRGTFLPFEDVYVTAVSTTGSRIGPVRLSNASLPVAEGEETEAGLLQVLRDRRALSFETRTGSLTLPSSFPRDNLARFEFSRAFSTFSYHLTMPSTLELTELVEYLLNVTQMDVTLTPARLEAEVGGPLVEDPVVSIGGLDVIESYNGAGGSELMPPVLPISATRLSPVLAFADLLRIEALLQHVVENTVGYSKAVWQSLTPEERAIMLEPFTIGVPAGGLADPSDEVPLLSCVANEVLGYFGNSAVMPFFVPQPLAVELGFTSQDLQEALLTFHRQAYQPVQSSITLPARGVLGEAVLGSCSSSERIDLTRFWNWQDSPADTAPDLAAMATALGDTGNQLVGSTGATIPATTALPTTSLLTINGTAGAAAPVAAAPAAAQTSTTPAAAASSTPTDLTGATALSTTMAAQVTSTNASLTEAIKAATDLAGKALDKLPEAIAAKNGAEAESGTPPAETPPAETPPAETPPAETPPAETPA</sequence>
<keyword evidence="3" id="KW-1185">Reference proteome</keyword>
<reference evidence="2 3" key="1">
    <citation type="submission" date="2023-07" db="EMBL/GenBank/DDBJ databases">
        <title>Sorghum-associated microbial communities from plants grown in Nebraska, USA.</title>
        <authorList>
            <person name="Schachtman D."/>
        </authorList>
    </citation>
    <scope>NUCLEOTIDE SEQUENCE [LARGE SCALE GENOMIC DNA]</scope>
    <source>
        <strain evidence="2 3">BE332</strain>
    </source>
</reference>